<dbReference type="Proteomes" id="UP001410795">
    <property type="component" value="Unassembled WGS sequence"/>
</dbReference>
<accession>A0ABP7BGM9</accession>
<dbReference type="RefSeq" id="WP_221859228.1">
    <property type="nucleotide sequence ID" value="NZ_BAAAYV010000009.1"/>
</dbReference>
<evidence type="ECO:0000259" key="1">
    <source>
        <dbReference type="PROSITE" id="PS50093"/>
    </source>
</evidence>
<comment type="caution">
    <text evidence="2">The sequence shown here is derived from an EMBL/GenBank/DDBJ whole genome shotgun (WGS) entry which is preliminary data.</text>
</comment>
<keyword evidence="3" id="KW-1185">Reference proteome</keyword>
<organism evidence="2 3">
    <name type="scientific">Microbacterium marinilacus</name>
    <dbReference type="NCBI Taxonomy" id="415209"/>
    <lineage>
        <taxon>Bacteria</taxon>
        <taxon>Bacillati</taxon>
        <taxon>Actinomycetota</taxon>
        <taxon>Actinomycetes</taxon>
        <taxon>Micrococcales</taxon>
        <taxon>Microbacteriaceae</taxon>
        <taxon>Microbacterium</taxon>
    </lineage>
</organism>
<evidence type="ECO:0000313" key="3">
    <source>
        <dbReference type="Proteomes" id="UP001410795"/>
    </source>
</evidence>
<gene>
    <name evidence="2" type="ORF">GCM10022202_18970</name>
</gene>
<evidence type="ECO:0000313" key="2">
    <source>
        <dbReference type="EMBL" id="GAA3658653.1"/>
    </source>
</evidence>
<sequence length="208" mass="21527">MDEATQETADGQGRCIRNFGVTGLCIDIPEEVDEQPEVAAPVAPPAYVTVSDIASFVPAPPSVTTEPDGIGARGLPLNAIATAQPQTVHGELFGFPVSVAFAPAGFRQDWGDGTVTETAQGGASWSALQQAEFTPTDTSHAYATKGSYSLTVTALYTAVVDFGPWGTRAVDGVVEAPAAARDIRIVEVHTALVQRDCLQDPAGVGCPG</sequence>
<reference evidence="3" key="1">
    <citation type="journal article" date="2019" name="Int. J. Syst. Evol. Microbiol.">
        <title>The Global Catalogue of Microorganisms (GCM) 10K type strain sequencing project: providing services to taxonomists for standard genome sequencing and annotation.</title>
        <authorList>
            <consortium name="The Broad Institute Genomics Platform"/>
            <consortium name="The Broad Institute Genome Sequencing Center for Infectious Disease"/>
            <person name="Wu L."/>
            <person name="Ma J."/>
        </authorList>
    </citation>
    <scope>NUCLEOTIDE SEQUENCE [LARGE SCALE GENOMIC DNA]</scope>
    <source>
        <strain evidence="3">JCM 16546</strain>
    </source>
</reference>
<dbReference type="InterPro" id="IPR000601">
    <property type="entry name" value="PKD_dom"/>
</dbReference>
<feature type="domain" description="PKD" evidence="1">
    <location>
        <begin position="76"/>
        <end position="154"/>
    </location>
</feature>
<protein>
    <recommendedName>
        <fullName evidence="1">PKD domain-containing protein</fullName>
    </recommendedName>
</protein>
<proteinExistence type="predicted"/>
<dbReference type="PROSITE" id="PS50093">
    <property type="entry name" value="PKD"/>
    <property type="match status" value="1"/>
</dbReference>
<name>A0ABP7BGM9_9MICO</name>
<dbReference type="EMBL" id="BAAAYV010000009">
    <property type="protein sequence ID" value="GAA3658653.1"/>
    <property type="molecule type" value="Genomic_DNA"/>
</dbReference>